<dbReference type="Pfam" id="PF00753">
    <property type="entry name" value="Lactamase_B"/>
    <property type="match status" value="1"/>
</dbReference>
<dbReference type="EMBL" id="VLXZ01000001">
    <property type="protein sequence ID" value="TSB48445.1"/>
    <property type="molecule type" value="Genomic_DNA"/>
</dbReference>
<protein>
    <submittedName>
        <fullName evidence="3">MBL fold metallo-hydrolase</fullName>
    </submittedName>
</protein>
<dbReference type="SMART" id="SM00849">
    <property type="entry name" value="Lactamase_B"/>
    <property type="match status" value="1"/>
</dbReference>
<keyword evidence="3" id="KW-0378">Hydrolase</keyword>
<evidence type="ECO:0000259" key="2">
    <source>
        <dbReference type="SMART" id="SM00849"/>
    </source>
</evidence>
<dbReference type="SUPFAM" id="SSF56281">
    <property type="entry name" value="Metallo-hydrolase/oxidoreductase"/>
    <property type="match status" value="1"/>
</dbReference>
<dbReference type="PANTHER" id="PTHR30619">
    <property type="entry name" value="DNA INTERNALIZATION/COMPETENCE PROTEIN COMEC/REC2"/>
    <property type="match status" value="1"/>
</dbReference>
<reference evidence="3 4" key="1">
    <citation type="submission" date="2019-07" db="EMBL/GenBank/DDBJ databases">
        <authorList>
            <person name="Park Y.J."/>
            <person name="Jeong S.E."/>
            <person name="Jung H.S."/>
        </authorList>
    </citation>
    <scope>NUCLEOTIDE SEQUENCE [LARGE SCALE GENOMIC DNA]</scope>
    <source>
        <strain evidence="4">P16(2019)</strain>
    </source>
</reference>
<sequence length="291" mass="31391">MKKKLVGLLLAASLLVISGCSELEQMFMLDSAKGADSMVEGETVVSFLDVGQGDATLVQTDEATVLIDSGRHDQRVIFDHLDELAIDSLDLVIFTHPHADHIGNGDLIVEEYNPEEVWIDGNETTSQVFERLVDALLASDANVVEPIAGETYQFGALQFDVLNPGEELTGNLNNDSISFIMHYGDVSFLFTGDAERPAEQAMVNTGISLSADIYHMGHHGSNTSSHDFFMNEVLPEVAVYSAGEKNSYGHPGATALSRVEATGAEIFGTIEDGTITIRTDGTTFEVDTAND</sequence>
<dbReference type="InterPro" id="IPR052159">
    <property type="entry name" value="Competence_DNA_uptake"/>
</dbReference>
<dbReference type="Gene3D" id="3.60.15.10">
    <property type="entry name" value="Ribonuclease Z/Hydroxyacylglutathione hydrolase-like"/>
    <property type="match status" value="1"/>
</dbReference>
<proteinExistence type="predicted"/>
<dbReference type="Proteomes" id="UP000318521">
    <property type="component" value="Unassembled WGS sequence"/>
</dbReference>
<dbReference type="AlphaFoldDB" id="A0A554A442"/>
<dbReference type="RefSeq" id="WP_143846789.1">
    <property type="nucleotide sequence ID" value="NZ_VLXZ01000001.1"/>
</dbReference>
<keyword evidence="1" id="KW-0732">Signal</keyword>
<dbReference type="InterPro" id="IPR036866">
    <property type="entry name" value="RibonucZ/Hydroxyglut_hydro"/>
</dbReference>
<dbReference type="InterPro" id="IPR035681">
    <property type="entry name" value="ComA-like_MBL"/>
</dbReference>
<evidence type="ECO:0000256" key="1">
    <source>
        <dbReference type="SAM" id="SignalP"/>
    </source>
</evidence>
<dbReference type="CDD" id="cd07731">
    <property type="entry name" value="ComA-like_MBL-fold"/>
    <property type="match status" value="1"/>
</dbReference>
<evidence type="ECO:0000313" key="4">
    <source>
        <dbReference type="Proteomes" id="UP000318521"/>
    </source>
</evidence>
<comment type="caution">
    <text evidence="3">The sequence shown here is derived from an EMBL/GenBank/DDBJ whole genome shotgun (WGS) entry which is preliminary data.</text>
</comment>
<dbReference type="OrthoDB" id="9761531at2"/>
<feature type="domain" description="Metallo-beta-lactamase" evidence="2">
    <location>
        <begin position="52"/>
        <end position="244"/>
    </location>
</feature>
<dbReference type="PROSITE" id="PS51257">
    <property type="entry name" value="PROKAR_LIPOPROTEIN"/>
    <property type="match status" value="1"/>
</dbReference>
<name>A0A554A442_9BACI</name>
<feature type="signal peptide" evidence="1">
    <location>
        <begin position="1"/>
        <end position="23"/>
    </location>
</feature>
<keyword evidence="4" id="KW-1185">Reference proteome</keyword>
<gene>
    <name evidence="3" type="ORF">FN960_02505</name>
</gene>
<evidence type="ECO:0000313" key="3">
    <source>
        <dbReference type="EMBL" id="TSB48445.1"/>
    </source>
</evidence>
<dbReference type="GO" id="GO:0016787">
    <property type="term" value="F:hydrolase activity"/>
    <property type="evidence" value="ECO:0007669"/>
    <property type="project" value="UniProtKB-KW"/>
</dbReference>
<feature type="chain" id="PRO_5021992008" evidence="1">
    <location>
        <begin position="24"/>
        <end position="291"/>
    </location>
</feature>
<organism evidence="3 4">
    <name type="scientific">Alkalicoccobacillus porphyridii</name>
    <dbReference type="NCBI Taxonomy" id="2597270"/>
    <lineage>
        <taxon>Bacteria</taxon>
        <taxon>Bacillati</taxon>
        <taxon>Bacillota</taxon>
        <taxon>Bacilli</taxon>
        <taxon>Bacillales</taxon>
        <taxon>Bacillaceae</taxon>
        <taxon>Alkalicoccobacillus</taxon>
    </lineage>
</organism>
<dbReference type="InterPro" id="IPR001279">
    <property type="entry name" value="Metallo-B-lactamas"/>
</dbReference>
<dbReference type="PANTHER" id="PTHR30619:SF7">
    <property type="entry name" value="BETA-LACTAMASE DOMAIN PROTEIN"/>
    <property type="match status" value="1"/>
</dbReference>
<accession>A0A554A442</accession>